<evidence type="ECO:0000313" key="2">
    <source>
        <dbReference type="Proteomes" id="UP000005580"/>
    </source>
</evidence>
<comment type="caution">
    <text evidence="1">The sequence shown here is derived from an EMBL/GenBank/DDBJ whole genome shotgun (WGS) entry which is preliminary data.</text>
</comment>
<reference evidence="1" key="1">
    <citation type="submission" date="2011-01" db="EMBL/GenBank/DDBJ databases">
        <authorList>
            <person name="Muzny D."/>
            <person name="Qin X."/>
            <person name="Buhay C."/>
            <person name="Dugan-Rocha S."/>
            <person name="Ding Y."/>
            <person name="Chen G."/>
            <person name="Hawes A."/>
            <person name="Holder M."/>
            <person name="Jhangiani S."/>
            <person name="Johnson A."/>
            <person name="Khan Z."/>
            <person name="Li Z."/>
            <person name="Liu W."/>
            <person name="Liu X."/>
            <person name="Perez L."/>
            <person name="Shen H."/>
            <person name="Wang Q."/>
            <person name="Watt J."/>
            <person name="Xi L."/>
            <person name="Xin Y."/>
            <person name="Zhou J."/>
            <person name="Deng J."/>
            <person name="Jiang H."/>
            <person name="Liu Y."/>
            <person name="Qu J."/>
            <person name="Song X.-Z."/>
            <person name="Zhang L."/>
            <person name="Villasana D."/>
            <person name="Johnson A."/>
            <person name="Liu J."/>
            <person name="Liyanage D."/>
            <person name="Lorensuhewa L."/>
            <person name="Robinson T."/>
            <person name="Song A."/>
            <person name="Song B.-B."/>
            <person name="Dinh H."/>
            <person name="Thornton R."/>
            <person name="Coyle M."/>
            <person name="Francisco L."/>
            <person name="Jackson L."/>
            <person name="Javaid M."/>
            <person name="Korchina V."/>
            <person name="Kovar C."/>
            <person name="Mata R."/>
            <person name="Mathew T."/>
            <person name="Ngo R."/>
            <person name="Nguyen L."/>
            <person name="Nguyen N."/>
            <person name="Okwuonu G."/>
            <person name="Ongeri F."/>
            <person name="Pham C."/>
            <person name="Simmons D."/>
            <person name="Wilczek-Boney K."/>
            <person name="Hale W."/>
            <person name="Jakkamsetti A."/>
            <person name="Pham P."/>
            <person name="Ruth R."/>
            <person name="San Lucas F."/>
            <person name="Warren J."/>
            <person name="Zhang J."/>
            <person name="Zhao Z."/>
            <person name="Zhou C."/>
            <person name="Zhu D."/>
            <person name="Lee S."/>
            <person name="Bess C."/>
            <person name="Blankenburg K."/>
            <person name="Forbes L."/>
            <person name="Fu Q."/>
            <person name="Gubbala S."/>
            <person name="Hirani K."/>
            <person name="Jayaseelan J.C."/>
            <person name="Lara F."/>
            <person name="Munidasa M."/>
            <person name="Palculict T."/>
            <person name="Patil S."/>
            <person name="Pu L.-L."/>
            <person name="Saada N."/>
            <person name="Tang L."/>
            <person name="Weissenberger G."/>
            <person name="Zhu Y."/>
            <person name="Hemphill L."/>
            <person name="Shang Y."/>
            <person name="Youmans B."/>
            <person name="Ayvaz T."/>
            <person name="Ross M."/>
            <person name="Santibanez J."/>
            <person name="Aqrawi P."/>
            <person name="Gross S."/>
            <person name="Joshi V."/>
            <person name="Fowler G."/>
            <person name="Nazareth L."/>
            <person name="Reid J."/>
            <person name="Worley K."/>
            <person name="Petrosino J."/>
            <person name="Highlander S."/>
            <person name="Gibbs R."/>
        </authorList>
    </citation>
    <scope>NUCLEOTIDE SEQUENCE [LARGE SCALE GENOMIC DNA]</scope>
    <source>
        <strain evidence="1">ATCC 33269</strain>
    </source>
</reference>
<dbReference type="HOGENOM" id="CLU_044146_7_0_10"/>
<dbReference type="NCBIfam" id="TIGR01484">
    <property type="entry name" value="HAD-SF-IIB"/>
    <property type="match status" value="1"/>
</dbReference>
<dbReference type="Gene3D" id="3.40.50.1000">
    <property type="entry name" value="HAD superfamily/HAD-like"/>
    <property type="match status" value="1"/>
</dbReference>
<proteinExistence type="predicted"/>
<dbReference type="STRING" id="28134.SAMN05444288_1072"/>
<dbReference type="SFLD" id="SFLDG01144">
    <property type="entry name" value="C2.B.4:_PGP_Like"/>
    <property type="match status" value="1"/>
</dbReference>
<gene>
    <name evidence="1" type="ORF">HMPREF0663_12095</name>
</gene>
<evidence type="ECO:0000313" key="1">
    <source>
        <dbReference type="EMBL" id="EFZ36028.1"/>
    </source>
</evidence>
<dbReference type="InterPro" id="IPR023214">
    <property type="entry name" value="HAD_sf"/>
</dbReference>
<dbReference type="RefSeq" id="WP_004370301.1">
    <property type="nucleotide sequence ID" value="NZ_GL833119.1"/>
</dbReference>
<dbReference type="SFLD" id="SFLDG01140">
    <property type="entry name" value="C2.B:_Phosphomannomutase_and_P"/>
    <property type="match status" value="1"/>
</dbReference>
<dbReference type="InterPro" id="IPR006379">
    <property type="entry name" value="HAD-SF_hydro_IIB"/>
</dbReference>
<dbReference type="Gene3D" id="3.30.1240.10">
    <property type="match status" value="1"/>
</dbReference>
<dbReference type="InterPro" id="IPR000150">
    <property type="entry name" value="Cof"/>
</dbReference>
<protein>
    <submittedName>
        <fullName evidence="1">Cof-like hydrolase</fullName>
    </submittedName>
</protein>
<dbReference type="Proteomes" id="UP000005580">
    <property type="component" value="Unassembled WGS sequence"/>
</dbReference>
<dbReference type="InterPro" id="IPR036412">
    <property type="entry name" value="HAD-like_sf"/>
</dbReference>
<dbReference type="NCBIfam" id="TIGR00099">
    <property type="entry name" value="Cof-subfamily"/>
    <property type="match status" value="1"/>
</dbReference>
<dbReference type="AlphaFoldDB" id="E7RS27"/>
<dbReference type="SFLD" id="SFLDS00003">
    <property type="entry name" value="Haloacid_Dehalogenase"/>
    <property type="match status" value="1"/>
</dbReference>
<dbReference type="PANTHER" id="PTHR10000">
    <property type="entry name" value="PHOSPHOSERINE PHOSPHATASE"/>
    <property type="match status" value="1"/>
</dbReference>
<keyword evidence="2" id="KW-1185">Reference proteome</keyword>
<dbReference type="EMBL" id="AEPE02000006">
    <property type="protein sequence ID" value="EFZ36028.1"/>
    <property type="molecule type" value="Genomic_DNA"/>
</dbReference>
<dbReference type="eggNOG" id="COG0561">
    <property type="taxonomic scope" value="Bacteria"/>
</dbReference>
<dbReference type="GO" id="GO:0016791">
    <property type="term" value="F:phosphatase activity"/>
    <property type="evidence" value="ECO:0007669"/>
    <property type="project" value="TreeGrafter"/>
</dbReference>
<dbReference type="SUPFAM" id="SSF56784">
    <property type="entry name" value="HAD-like"/>
    <property type="match status" value="1"/>
</dbReference>
<dbReference type="PANTHER" id="PTHR10000:SF25">
    <property type="entry name" value="PHOSPHATASE YKRA-RELATED"/>
    <property type="match status" value="1"/>
</dbReference>
<dbReference type="GO" id="GO:0005829">
    <property type="term" value="C:cytosol"/>
    <property type="evidence" value="ECO:0007669"/>
    <property type="project" value="TreeGrafter"/>
</dbReference>
<sequence length="262" mass="29115">MSRHRALFFDIDGTLVSFQIHSIPESTIHALELVKKNGINIFISTGRPIQIITNLKAIEHLIDGYITTNGAYCFAGKREICCTPILSIDVETLLKDATQKDYAVIVVGEKDIAVHNYKDIVDRLFRVGFNVTNIDYNLPVEKVLHQRILQLTPFIPQPIEDLLMPQLCNCESERWHPEFTDITVKGTDKGSALKAMASALNIDIKDTMAFGDGGNDISILQSAGIGVAMGNADDHVKSYADYVTTDVDHDGILNAFRHFNLI</sequence>
<dbReference type="PROSITE" id="PS01228">
    <property type="entry name" value="COF_1"/>
    <property type="match status" value="1"/>
</dbReference>
<name>E7RS27_9BACT</name>
<dbReference type="PROSITE" id="PS01229">
    <property type="entry name" value="COF_2"/>
    <property type="match status" value="1"/>
</dbReference>
<dbReference type="Pfam" id="PF08282">
    <property type="entry name" value="Hydrolase_3"/>
    <property type="match status" value="1"/>
</dbReference>
<organism evidence="1 2">
    <name type="scientific">Hoylesella oralis ATCC 33269</name>
    <dbReference type="NCBI Taxonomy" id="873533"/>
    <lineage>
        <taxon>Bacteria</taxon>
        <taxon>Pseudomonadati</taxon>
        <taxon>Bacteroidota</taxon>
        <taxon>Bacteroidia</taxon>
        <taxon>Bacteroidales</taxon>
        <taxon>Prevotellaceae</taxon>
        <taxon>Hoylesella</taxon>
    </lineage>
</organism>
<accession>E7RS27</accession>
<dbReference type="GO" id="GO:0000287">
    <property type="term" value="F:magnesium ion binding"/>
    <property type="evidence" value="ECO:0007669"/>
    <property type="project" value="TreeGrafter"/>
</dbReference>